<protein>
    <submittedName>
        <fullName evidence="1">Uncharacterized protein</fullName>
    </submittedName>
</protein>
<dbReference type="Proteomes" id="UP000033684">
    <property type="component" value="Unassembled WGS sequence"/>
</dbReference>
<dbReference type="EMBL" id="LAJX01000059">
    <property type="protein sequence ID" value="KJV07130.1"/>
    <property type="molecule type" value="Genomic_DNA"/>
</dbReference>
<evidence type="ECO:0000313" key="2">
    <source>
        <dbReference type="Proteomes" id="UP000033684"/>
    </source>
</evidence>
<reference evidence="1 2" key="2">
    <citation type="journal article" date="2016" name="Microb. Ecol.">
        <title>Genome Characteristics of a Novel Type I Methanotroph (Sn10-6) Isolated from a Flooded Indian Rice Field.</title>
        <authorList>
            <person name="Rahalkar M.C."/>
            <person name="Pandit P.S."/>
            <person name="Dhakephalkar P.K."/>
            <person name="Pore S."/>
            <person name="Arora P."/>
            <person name="Kapse N."/>
        </authorList>
    </citation>
    <scope>NUCLEOTIDE SEQUENCE [LARGE SCALE GENOMIC DNA]</scope>
    <source>
        <strain evidence="1 2">Sn10-6</strain>
    </source>
</reference>
<dbReference type="AlphaFoldDB" id="A0A0F3IK76"/>
<evidence type="ECO:0000313" key="1">
    <source>
        <dbReference type="EMBL" id="KJV07130.1"/>
    </source>
</evidence>
<reference evidence="2" key="1">
    <citation type="submission" date="2015-03" db="EMBL/GenBank/DDBJ databases">
        <title>Draft genome sequence of a novel methanotroph (Sn10-6) isolated from flooded ricefield rhizosphere in India.</title>
        <authorList>
            <person name="Pandit P.S."/>
            <person name="Pore S.D."/>
            <person name="Arora P."/>
            <person name="Kapse N.G."/>
            <person name="Dhakephalkar P.K."/>
            <person name="Rahalkar M.C."/>
        </authorList>
    </citation>
    <scope>NUCLEOTIDE SEQUENCE [LARGE SCALE GENOMIC DNA]</scope>
    <source>
        <strain evidence="2">Sn10-6</strain>
    </source>
</reference>
<name>A0A0F3IK76_9GAMM</name>
<accession>A0A0F3IK76</accession>
<sequence>MTKACFLRIAKKAVNSLEESAESLGWNRSGFWNEFTEEIWADSIAITLAGVPYLTALTMQILGQGSGQFFYSDPSISLQEWAKQPIYDLESPEQDRYFWQARLKLVIDSLENIHEESCKKEMNKQWLEAIKKGINWYQHGGKLVFTTKRTTQRHEQLWEYREELNDWVYKTIVKYQGDSRNIVKKYKFLSTKYSISSEFMTKVITPVVKNFDKRFFTNSGQCEYGKDYDASDKSMLRIEYLPFHIKWYLSKRIIMELALKEQDIRTFTFAYANYIRNDGSAAFRLALEWILARNELNIAYADYLEEDQGKIIKPLFDERFDRNNTYSCKLDKIKIELKKIGKLQDFITQIRYQKFYNSDFEKKIAVEYDFYNELMNLTDSFMGQRVNKLLVEMHTQDDGASIGMFTFGSLTKQQSKTLKNASKEVYDYYQEALNSLNNPKLFGEKIEMPKRYGKSGEEKFSYGNQINEERGNTPQKNGLYFVTGHFDFIHFQKGITAGECTARQTKKLTALTNTRTVLDLCVNDKANRDVWGKVSIIKFRYRWEVYWLAEQLKTKNFRFRLMLSSGWEDAIFVTWHDAPDKFWEEGFLKLKTMDSITCVLLFKVDKSGQVIDLQSVTGMCICDKSEQYPFEMDLGSFIKTNNDFTNHFKTLGRFDYIYEWCASTPRELVEKMILLPEEFWGSVTHINTTLRLRMDSGKPVFFSEITTNSFPEIKN</sequence>
<organism evidence="1 2">
    <name type="scientific">Methylocucumis oryzae</name>
    <dbReference type="NCBI Taxonomy" id="1632867"/>
    <lineage>
        <taxon>Bacteria</taxon>
        <taxon>Pseudomonadati</taxon>
        <taxon>Pseudomonadota</taxon>
        <taxon>Gammaproteobacteria</taxon>
        <taxon>Methylococcales</taxon>
        <taxon>Methylococcaceae</taxon>
        <taxon>Methylocucumis</taxon>
    </lineage>
</organism>
<keyword evidence="2" id="KW-1185">Reference proteome</keyword>
<gene>
    <name evidence="1" type="ORF">VZ94_06860</name>
</gene>
<comment type="caution">
    <text evidence="1">The sequence shown here is derived from an EMBL/GenBank/DDBJ whole genome shotgun (WGS) entry which is preliminary data.</text>
</comment>
<proteinExistence type="predicted"/>